<organism evidence="1 2">
    <name type="scientific">Eubacterium ventriosum</name>
    <dbReference type="NCBI Taxonomy" id="39496"/>
    <lineage>
        <taxon>Bacteria</taxon>
        <taxon>Bacillati</taxon>
        <taxon>Bacillota</taxon>
        <taxon>Clostridia</taxon>
        <taxon>Eubacteriales</taxon>
        <taxon>Eubacteriaceae</taxon>
        <taxon>Eubacterium</taxon>
    </lineage>
</organism>
<evidence type="ECO:0000313" key="2">
    <source>
        <dbReference type="Proteomes" id="UP000286186"/>
    </source>
</evidence>
<sequence length="90" mass="10293">MNRIDTNGKNTFNVGDEVYIIESNRNVRKVTIIKISRDFCTVRFADTDGAIAVRVSRLYGTRKMAEESLPKKLTVAVRQEGPRPPHNVWM</sequence>
<dbReference type="RefSeq" id="WP_118231508.1">
    <property type="nucleotide sequence ID" value="NZ_CATWJF010000012.1"/>
</dbReference>
<accession>A0A414R9W0</accession>
<proteinExistence type="predicted"/>
<dbReference type="EMBL" id="QRHR01000003">
    <property type="protein sequence ID" value="RHF89757.1"/>
    <property type="molecule type" value="Genomic_DNA"/>
</dbReference>
<dbReference type="AlphaFoldDB" id="A0A414R9W0"/>
<evidence type="ECO:0000313" key="1">
    <source>
        <dbReference type="EMBL" id="RHF89757.1"/>
    </source>
</evidence>
<gene>
    <name evidence="1" type="ORF">DW652_04620</name>
</gene>
<reference evidence="1 2" key="1">
    <citation type="submission" date="2018-08" db="EMBL/GenBank/DDBJ databases">
        <title>A genome reference for cultivated species of the human gut microbiota.</title>
        <authorList>
            <person name="Zou Y."/>
            <person name="Xue W."/>
            <person name="Luo G."/>
        </authorList>
    </citation>
    <scope>NUCLEOTIDE SEQUENCE [LARGE SCALE GENOMIC DNA]</scope>
    <source>
        <strain evidence="1 2">AM23-22</strain>
    </source>
</reference>
<name>A0A414R9W0_9FIRM</name>
<protein>
    <submittedName>
        <fullName evidence="1">Uncharacterized protein</fullName>
    </submittedName>
</protein>
<comment type="caution">
    <text evidence="1">The sequence shown here is derived from an EMBL/GenBank/DDBJ whole genome shotgun (WGS) entry which is preliminary data.</text>
</comment>
<dbReference type="Proteomes" id="UP000286186">
    <property type="component" value="Unassembled WGS sequence"/>
</dbReference>